<organism evidence="3 4">
    <name type="scientific">Clostridium frigoriphilum</name>
    <dbReference type="NCBI Taxonomy" id="443253"/>
    <lineage>
        <taxon>Bacteria</taxon>
        <taxon>Bacillati</taxon>
        <taxon>Bacillota</taxon>
        <taxon>Clostridia</taxon>
        <taxon>Eubacteriales</taxon>
        <taxon>Clostridiaceae</taxon>
        <taxon>Clostridium</taxon>
    </lineage>
</organism>
<feature type="signal peptide" evidence="1">
    <location>
        <begin position="1"/>
        <end position="28"/>
    </location>
</feature>
<evidence type="ECO:0000256" key="1">
    <source>
        <dbReference type="SAM" id="SignalP"/>
    </source>
</evidence>
<evidence type="ECO:0000313" key="3">
    <source>
        <dbReference type="EMBL" id="MEF2111994.1"/>
    </source>
</evidence>
<keyword evidence="4" id="KW-1185">Reference proteome</keyword>
<dbReference type="Proteomes" id="UP001498469">
    <property type="component" value="Unassembled WGS sequence"/>
</dbReference>
<evidence type="ECO:0000313" key="4">
    <source>
        <dbReference type="Proteomes" id="UP001498469"/>
    </source>
</evidence>
<reference evidence="3 4" key="1">
    <citation type="submission" date="2023-11" db="EMBL/GenBank/DDBJ databases">
        <title>Draft genome sequence of a psychrophilic Clostridium strain from permafrost water brine.</title>
        <authorList>
            <person name="Shcherbakova V.A."/>
            <person name="Trubitsyn V.E."/>
            <person name="Zakharyuk A.G."/>
        </authorList>
    </citation>
    <scope>NUCLEOTIDE SEQUENCE [LARGE SCALE GENOMIC DNA]</scope>
    <source>
        <strain evidence="3 4">14F</strain>
    </source>
</reference>
<accession>A0ABU7UMD3</accession>
<dbReference type="EMBL" id="JAZHFS010000005">
    <property type="protein sequence ID" value="MEF2111994.1"/>
    <property type="molecule type" value="Genomic_DNA"/>
</dbReference>
<proteinExistence type="predicted"/>
<feature type="domain" description="Bacterial Ig-like" evidence="2">
    <location>
        <begin position="222"/>
        <end position="274"/>
    </location>
</feature>
<protein>
    <submittedName>
        <fullName evidence="3">Ig-like domain-containing protein</fullName>
    </submittedName>
</protein>
<evidence type="ECO:0000259" key="2">
    <source>
        <dbReference type="Pfam" id="PF07532"/>
    </source>
</evidence>
<gene>
    <name evidence="3" type="ORF">SJI18_06680</name>
</gene>
<keyword evidence="1" id="KW-0732">Signal</keyword>
<comment type="caution">
    <text evidence="3">The sequence shown here is derived from an EMBL/GenBank/DDBJ whole genome shotgun (WGS) entry which is preliminary data.</text>
</comment>
<name>A0ABU7UMD3_9CLOT</name>
<dbReference type="RefSeq" id="WP_331701798.1">
    <property type="nucleotide sequence ID" value="NZ_JAZHFS010000005.1"/>
</dbReference>
<feature type="chain" id="PRO_5046434333" evidence="1">
    <location>
        <begin position="29"/>
        <end position="1043"/>
    </location>
</feature>
<dbReference type="InterPro" id="IPR011081">
    <property type="entry name" value="Big_4"/>
</dbReference>
<dbReference type="Pfam" id="PF07532">
    <property type="entry name" value="Big_4"/>
    <property type="match status" value="1"/>
</dbReference>
<sequence length="1043" mass="103864">MKSNTYKKIAMASFALAIAAGSTSLAHAATGDIINTTNKKIYAVSSSETIKALIADLKDAGGDVFLIEDASGKYFDSNAKLTAQSAEVAKYLLAGNVSLTDPTAIKTYVTANAASITAAVKVATDKVATSTVDITTYTPPVIVTTDAEKAAAVDTTIAALPAVADLKLTDSAAVTAAKTAYTALTDTQKALVTKLDTLTAVEAQIKVLTEAAALPVVSSVSAINATAATGDSYTLPTTVKATLSDGTTKDIAVTWDKVASATVAGSFTFTGTLAATSGVVNTNNVTVSATLTVTSAIKSELAKVTNAVVTTVPFGTANTQVGVEAAMLVLANHAVDTGYTVSIQADSTYSPTLKVWTGKFIVTNNTNLAVTTDVAARSITVATSASAAGAIAQLALVTPAVVTTVPFGTANTQVAVEAAILKLANAAVDPAYTVTIADGSTYSTASKTWIGKLIVTNNTTAANTTTDAGYRTVVVATGVSTAGSTTELAKITNAVVTTVPSGTLNTKIAVEAAIVNLANAAVDPAYTVTIADGSSYSTTSKLWTGKLTVTNIITGANTTTDATYRTITVATAASAAGSVIELAKVTNAVVTTLPSGTANTQVAVEAAILKLANAAVDQAYTVTIAEGSTYSTASKSWTGKLIVTNNTTAANATTDAYRTITVVNAASTAGATAELAKVTNAAITTVPFGTNTTGAGAQAAVETAITTLAQAKVGSGYTVTIAAGSTYSTVSKVWTGKLIVTNDVTNTNTITDATYRSITVAVAVDVTGATAQLANVTNAVVTTVPSGTANTQADVESAMLALANAAVDPAYVVTIAPGSTYTPASKAWSGEFTVTNIANPEITKTDAAYRVIVVATQAPSTIVFGSGATVAKLATDSAFTNAASGIGAGTITYSSATPATATVNPTTGEVTIFAPGTTVITATRAATTANTAVTATYTVNVSAALIAPSTILVATPAVDGTPATTIAAGTGYTGTISWTTPATGNFVAATPAATVVLTADANHTFTGIAATGAITIAGSTSATYVVSGAGHILTITVGYAAIS</sequence>